<keyword evidence="2" id="KW-1185">Reference proteome</keyword>
<evidence type="ECO:0000313" key="2">
    <source>
        <dbReference type="Proteomes" id="UP000298615"/>
    </source>
</evidence>
<dbReference type="KEGG" id="vao:FA707_01785"/>
<dbReference type="OrthoDB" id="2199414at2"/>
<dbReference type="EMBL" id="CP039712">
    <property type="protein sequence ID" value="QCI85773.1"/>
    <property type="molecule type" value="Genomic_DNA"/>
</dbReference>
<name>A0A4D7CRX5_9ENTE</name>
<gene>
    <name evidence="1" type="ORF">FA707_01785</name>
</gene>
<dbReference type="AlphaFoldDB" id="A0A4D7CRX5"/>
<sequence>MFPQKKIFKVEKNRDYTAETLAHELALLKEQNFDEVSYTGLNLNLDMLMTQNIRNDEFKLIQTQDGLAKKPYADWHHDLVLSIEIFNAFADYTANHYHDYQHEYERFEEQTGLNKTSSDYKDYFEQGNAMYFHDVLHSVFDLSRRLDLSINNFKETLAFDGYDLEDYPLPTKNVFRR</sequence>
<evidence type="ECO:0000313" key="1">
    <source>
        <dbReference type="EMBL" id="QCI85773.1"/>
    </source>
</evidence>
<organism evidence="1 2">
    <name type="scientific">Vagococcus zengguangii</name>
    <dbReference type="NCBI Taxonomy" id="2571750"/>
    <lineage>
        <taxon>Bacteria</taxon>
        <taxon>Bacillati</taxon>
        <taxon>Bacillota</taxon>
        <taxon>Bacilli</taxon>
        <taxon>Lactobacillales</taxon>
        <taxon>Enterococcaceae</taxon>
        <taxon>Vagococcus</taxon>
    </lineage>
</organism>
<dbReference type="Proteomes" id="UP000298615">
    <property type="component" value="Chromosome"/>
</dbReference>
<accession>A0A4D7CRX5</accession>
<proteinExistence type="predicted"/>
<dbReference type="RefSeq" id="WP_136952618.1">
    <property type="nucleotide sequence ID" value="NZ_CP039712.1"/>
</dbReference>
<protein>
    <submittedName>
        <fullName evidence="1">Uncharacterized protein</fullName>
    </submittedName>
</protein>
<reference evidence="1 2" key="1">
    <citation type="submission" date="2019-04" db="EMBL/GenBank/DDBJ databases">
        <title>Vagococcus sp. nov., isolated from faeces of yaks (Bos grunniens).</title>
        <authorList>
            <person name="Ge Y."/>
        </authorList>
    </citation>
    <scope>NUCLEOTIDE SEQUENCE [LARGE SCALE GENOMIC DNA]</scope>
    <source>
        <strain evidence="1 2">MN-17</strain>
    </source>
</reference>